<dbReference type="EMBL" id="LPHD01000013">
    <property type="protein sequence ID" value="KWA86102.1"/>
    <property type="molecule type" value="Genomic_DNA"/>
</dbReference>
<name>A0A125E483_9BURK</name>
<evidence type="ECO:0000313" key="4">
    <source>
        <dbReference type="Proteomes" id="UP000070119"/>
    </source>
</evidence>
<evidence type="ECO:0000313" key="1">
    <source>
        <dbReference type="EMBL" id="KWA86102.1"/>
    </source>
</evidence>
<proteinExistence type="predicted"/>
<dbReference type="RefSeq" id="WP_042584846.1">
    <property type="nucleotide sequence ID" value="NZ_CM003772.1"/>
</dbReference>
<dbReference type="AlphaFoldDB" id="A0A125E483"/>
<sequence>MKAAILAGCGAEIGANLLIQNDPGKDGFEIKAVVTNPPPVDKHYPELRPIDGIVARLAMALPGIQSSVDVVSDDTLRIEGREVRFYFGDSGKERPPVAGHFDLGFIATSKLDIADDSPVARNMRELASVVLGVAEADDLPSLYGCLADLSSDEIGTIHRTVVDAGMYCLGSCQTNGMHASLRVVVEALKAIDRNARHIVAVETDIVHPDTPNGVLGTRSFEGRMQDARDNLRPSFSQIAKSQHKVMPWAPLVNTVSLRAPVHAPGYQINRFVVNDGGQLNAGLLEAAISRVSEKLGHVVKASRTPLGSRAYAYERRCATIVADANHLLILRPGYLANQGLSEIIIQSFVNNTVGYSAVVRAVARSIALGQPIATFGRIER</sequence>
<accession>A0A125E483</accession>
<dbReference type="Proteomes" id="UP000070119">
    <property type="component" value="Chromosome 2"/>
</dbReference>
<reference evidence="2 4" key="2">
    <citation type="submission" date="2015-11" db="EMBL/GenBank/DDBJ databases">
        <authorList>
            <person name="Sahl J."/>
            <person name="Wagner D."/>
            <person name="Keim P."/>
        </authorList>
    </citation>
    <scope>NUCLEOTIDE SEQUENCE [LARGE SCALE GENOMIC DNA]</scope>
    <source>
        <strain evidence="2 4">MSMB1157</strain>
    </source>
</reference>
<evidence type="ECO:0008006" key="5">
    <source>
        <dbReference type="Google" id="ProtNLM"/>
    </source>
</evidence>
<dbReference type="EMBL" id="LNJU01000005">
    <property type="protein sequence ID" value="KWZ54029.1"/>
    <property type="molecule type" value="Genomic_DNA"/>
</dbReference>
<reference evidence="1 3" key="1">
    <citation type="submission" date="2015-11" db="EMBL/GenBank/DDBJ databases">
        <title>Expanding the genomic diversity of Burkholderia species for the development of highly accurate diagnostics.</title>
        <authorList>
            <person name="Sahl J."/>
            <person name="Keim P."/>
            <person name="Wagner D."/>
        </authorList>
    </citation>
    <scope>NUCLEOTIDE SEQUENCE [LARGE SCALE GENOMIC DNA]</scope>
    <source>
        <strain evidence="1 3">MSMB2087WGS</strain>
    </source>
</reference>
<evidence type="ECO:0000313" key="3">
    <source>
        <dbReference type="Proteomes" id="UP000060630"/>
    </source>
</evidence>
<dbReference type="Proteomes" id="UP000060630">
    <property type="component" value="Unassembled WGS sequence"/>
</dbReference>
<gene>
    <name evidence="2" type="ORF">WK57_34605</name>
    <name evidence="1" type="ORF">WL29_12060</name>
</gene>
<comment type="caution">
    <text evidence="1">The sequence shown here is derived from an EMBL/GenBank/DDBJ whole genome shotgun (WGS) entry which is preliminary data.</text>
</comment>
<protein>
    <recommendedName>
        <fullName evidence="5">Glyceraldehyde-3-phosphate dehydrogenase</fullName>
    </recommendedName>
</protein>
<organism evidence="1 3">
    <name type="scientific">Burkholderia ubonensis</name>
    <dbReference type="NCBI Taxonomy" id="101571"/>
    <lineage>
        <taxon>Bacteria</taxon>
        <taxon>Pseudomonadati</taxon>
        <taxon>Pseudomonadota</taxon>
        <taxon>Betaproteobacteria</taxon>
        <taxon>Burkholderiales</taxon>
        <taxon>Burkholderiaceae</taxon>
        <taxon>Burkholderia</taxon>
        <taxon>Burkholderia cepacia complex</taxon>
    </lineage>
</organism>
<evidence type="ECO:0000313" key="2">
    <source>
        <dbReference type="EMBL" id="KWZ54029.1"/>
    </source>
</evidence>